<feature type="region of interest" description="Disordered" evidence="1">
    <location>
        <begin position="46"/>
        <end position="201"/>
    </location>
</feature>
<accession>A0ABV8I380</accession>
<comment type="caution">
    <text evidence="2">The sequence shown here is derived from an EMBL/GenBank/DDBJ whole genome shotgun (WGS) entry which is preliminary data.</text>
</comment>
<dbReference type="RefSeq" id="WP_377286631.1">
    <property type="nucleotide sequence ID" value="NZ_JBHSBM010000012.1"/>
</dbReference>
<evidence type="ECO:0000313" key="2">
    <source>
        <dbReference type="EMBL" id="MFC4058355.1"/>
    </source>
</evidence>
<dbReference type="EMBL" id="JBHSBM010000012">
    <property type="protein sequence ID" value="MFC4058355.1"/>
    <property type="molecule type" value="Genomic_DNA"/>
</dbReference>
<gene>
    <name evidence="2" type="ORF">ACFOWE_08620</name>
</gene>
<name>A0ABV8I380_9ACTN</name>
<protein>
    <submittedName>
        <fullName evidence="2">Uncharacterized protein</fullName>
    </submittedName>
</protein>
<organism evidence="2 3">
    <name type="scientific">Planomonospora corallina</name>
    <dbReference type="NCBI Taxonomy" id="1806052"/>
    <lineage>
        <taxon>Bacteria</taxon>
        <taxon>Bacillati</taxon>
        <taxon>Actinomycetota</taxon>
        <taxon>Actinomycetes</taxon>
        <taxon>Streptosporangiales</taxon>
        <taxon>Streptosporangiaceae</taxon>
        <taxon>Planomonospora</taxon>
    </lineage>
</organism>
<feature type="compositionally biased region" description="Low complexity" evidence="1">
    <location>
        <begin position="113"/>
        <end position="153"/>
    </location>
</feature>
<evidence type="ECO:0000256" key="1">
    <source>
        <dbReference type="SAM" id="MobiDB-lite"/>
    </source>
</evidence>
<proteinExistence type="predicted"/>
<feature type="region of interest" description="Disordered" evidence="1">
    <location>
        <begin position="234"/>
        <end position="266"/>
    </location>
</feature>
<feature type="compositionally biased region" description="Low complexity" evidence="1">
    <location>
        <begin position="256"/>
        <end position="266"/>
    </location>
</feature>
<sequence>MSVPDLIRNVAGKAKELPLYVIQTTLNGIGQALLLGDRFRSKLKRTAGEKDGLDETSPEVSGQETPAAEKTDEKPARREPVIFAPAAPRTKPAETTATETKPAETKPAETKPAETATSETATSGTPATGSEAPAPAGKAGPAAAAEAAPATDGKPAEEEAPAAGSNGGRAATEPVTLAPAAPKTPRRKASGPEPVVPTPPAVKVEVAEVDVEVDKPDATGAAPVEAEVEVVKTKPAEPDLAKSKAAKAKKAKAEASKAAAGPAAGTAAMVAAATAGATDGGLPFEPLPGYAGLTVASLRARMRGKSIQQIRDMIAYEKATTARPEVVRMFENRLAKLEAGE</sequence>
<feature type="compositionally biased region" description="Basic and acidic residues" evidence="1">
    <location>
        <begin position="101"/>
        <end position="112"/>
    </location>
</feature>
<keyword evidence="3" id="KW-1185">Reference proteome</keyword>
<dbReference type="Proteomes" id="UP001595850">
    <property type="component" value="Unassembled WGS sequence"/>
</dbReference>
<evidence type="ECO:0000313" key="3">
    <source>
        <dbReference type="Proteomes" id="UP001595850"/>
    </source>
</evidence>
<feature type="compositionally biased region" description="Low complexity" evidence="1">
    <location>
        <begin position="84"/>
        <end position="100"/>
    </location>
</feature>
<feature type="compositionally biased region" description="Basic and acidic residues" evidence="1">
    <location>
        <begin position="67"/>
        <end position="80"/>
    </location>
</feature>
<reference evidence="3" key="1">
    <citation type="journal article" date="2019" name="Int. J. Syst. Evol. Microbiol.">
        <title>The Global Catalogue of Microorganisms (GCM) 10K type strain sequencing project: providing services to taxonomists for standard genome sequencing and annotation.</title>
        <authorList>
            <consortium name="The Broad Institute Genomics Platform"/>
            <consortium name="The Broad Institute Genome Sequencing Center for Infectious Disease"/>
            <person name="Wu L."/>
            <person name="Ma J."/>
        </authorList>
    </citation>
    <scope>NUCLEOTIDE SEQUENCE [LARGE SCALE GENOMIC DNA]</scope>
    <source>
        <strain evidence="3">TBRC 4489</strain>
    </source>
</reference>